<dbReference type="Gene3D" id="3.80.10.10">
    <property type="entry name" value="Ribonuclease Inhibitor"/>
    <property type="match status" value="1"/>
</dbReference>
<dbReference type="Proteomes" id="UP001218188">
    <property type="component" value="Unassembled WGS sequence"/>
</dbReference>
<comment type="caution">
    <text evidence="2">The sequence shown here is derived from an EMBL/GenBank/DDBJ whole genome shotgun (WGS) entry which is preliminary data.</text>
</comment>
<dbReference type="AlphaFoldDB" id="A0AAD6WVC7"/>
<accession>A0AAD6WVC7</accession>
<dbReference type="EMBL" id="JARJCM010000135">
    <property type="protein sequence ID" value="KAJ7026617.1"/>
    <property type="molecule type" value="Genomic_DNA"/>
</dbReference>
<keyword evidence="3" id="KW-1185">Reference proteome</keyword>
<evidence type="ECO:0000313" key="2">
    <source>
        <dbReference type="EMBL" id="KAJ7026617.1"/>
    </source>
</evidence>
<organism evidence="2 3">
    <name type="scientific">Mycena alexandri</name>
    <dbReference type="NCBI Taxonomy" id="1745969"/>
    <lineage>
        <taxon>Eukaryota</taxon>
        <taxon>Fungi</taxon>
        <taxon>Dikarya</taxon>
        <taxon>Basidiomycota</taxon>
        <taxon>Agaricomycotina</taxon>
        <taxon>Agaricomycetes</taxon>
        <taxon>Agaricomycetidae</taxon>
        <taxon>Agaricales</taxon>
        <taxon>Marasmiineae</taxon>
        <taxon>Mycenaceae</taxon>
        <taxon>Mycena</taxon>
    </lineage>
</organism>
<reference evidence="2" key="1">
    <citation type="submission" date="2023-03" db="EMBL/GenBank/DDBJ databases">
        <title>Massive genome expansion in bonnet fungi (Mycena s.s.) driven by repeated elements and novel gene families across ecological guilds.</title>
        <authorList>
            <consortium name="Lawrence Berkeley National Laboratory"/>
            <person name="Harder C.B."/>
            <person name="Miyauchi S."/>
            <person name="Viragh M."/>
            <person name="Kuo A."/>
            <person name="Thoen E."/>
            <person name="Andreopoulos B."/>
            <person name="Lu D."/>
            <person name="Skrede I."/>
            <person name="Drula E."/>
            <person name="Henrissat B."/>
            <person name="Morin E."/>
            <person name="Kohler A."/>
            <person name="Barry K."/>
            <person name="LaButti K."/>
            <person name="Morin E."/>
            <person name="Salamov A."/>
            <person name="Lipzen A."/>
            <person name="Mereny Z."/>
            <person name="Hegedus B."/>
            <person name="Baldrian P."/>
            <person name="Stursova M."/>
            <person name="Weitz H."/>
            <person name="Taylor A."/>
            <person name="Grigoriev I.V."/>
            <person name="Nagy L.G."/>
            <person name="Martin F."/>
            <person name="Kauserud H."/>
        </authorList>
    </citation>
    <scope>NUCLEOTIDE SEQUENCE</scope>
    <source>
        <strain evidence="2">CBHHK200</strain>
    </source>
</reference>
<feature type="domain" description="F-box" evidence="1">
    <location>
        <begin position="1"/>
        <end position="49"/>
    </location>
</feature>
<sequence>MDSLPQEMWLRIFALVDCTKSLGRLVLSCRKFNTLGLEALLRHIRWRSAGVALTHMEFWDRNPSKTHLVRTLSLQLGVESTNFEEEERIFRCIRSFSRLNHVMLLGGTVPDMIYPTLQLLPSVTHLTLQACTISPPPPFFPDSYPSTLPPAPIQVTHLVVSKLRLPPVTGFIIDGVAIPIADYFPHLQSLVTDNIGVNLPTQVAAHLTSLRLKLSGHSLGDIQPRLDVLLARLPALVHLDISAPAAHPVAAVSQQPAPALPHLLTLSAPWPAAGHIFPSAPLLSHLRVTTSVTKSDDAIWLLEHLRGIALQSMVLLLEMWDDEIPLAAVRCLPQCETLEIVYAGGGPSDTFLFDLGIHHLPLLPRLRTLRLHRAPPQPEPEPQPPRFAWPAALPPPPVLGPLPPLAAFRRRRQQLAAAANADAQLAAPEGAGSAEVATAAAREAKAAARAAKAAALHAEKTAAMRECVHAWARYNPVLQRVQLGHEEGRTWVRRALGGRQRQWDVDVEAEEERKAAWALICAAP</sequence>
<name>A0AAD6WVC7_9AGAR</name>
<protein>
    <recommendedName>
        <fullName evidence="1">F-box domain-containing protein</fullName>
    </recommendedName>
</protein>
<evidence type="ECO:0000313" key="3">
    <source>
        <dbReference type="Proteomes" id="UP001218188"/>
    </source>
</evidence>
<gene>
    <name evidence="2" type="ORF">C8F04DRAFT_1267840</name>
</gene>
<proteinExistence type="predicted"/>
<evidence type="ECO:0000259" key="1">
    <source>
        <dbReference type="PROSITE" id="PS50181"/>
    </source>
</evidence>
<dbReference type="PROSITE" id="PS50181">
    <property type="entry name" value="FBOX"/>
    <property type="match status" value="1"/>
</dbReference>
<dbReference type="InterPro" id="IPR032675">
    <property type="entry name" value="LRR_dom_sf"/>
</dbReference>
<dbReference type="SUPFAM" id="SSF52047">
    <property type="entry name" value="RNI-like"/>
    <property type="match status" value="1"/>
</dbReference>
<dbReference type="InterPro" id="IPR001810">
    <property type="entry name" value="F-box_dom"/>
</dbReference>